<evidence type="ECO:0000313" key="3">
    <source>
        <dbReference type="Proteomes" id="UP000689195"/>
    </source>
</evidence>
<name>A0A8S1RYP2_9CILI</name>
<evidence type="ECO:0000256" key="1">
    <source>
        <dbReference type="SAM" id="Coils"/>
    </source>
</evidence>
<keyword evidence="3" id="KW-1185">Reference proteome</keyword>
<dbReference type="AlphaFoldDB" id="A0A8S1RYP2"/>
<dbReference type="Proteomes" id="UP000689195">
    <property type="component" value="Unassembled WGS sequence"/>
</dbReference>
<evidence type="ECO:0000313" key="2">
    <source>
        <dbReference type="EMBL" id="CAD8131524.1"/>
    </source>
</evidence>
<comment type="caution">
    <text evidence="2">The sequence shown here is derived from an EMBL/GenBank/DDBJ whole genome shotgun (WGS) entry which is preliminary data.</text>
</comment>
<gene>
    <name evidence="2" type="ORF">PPENT_87.1.T0010122</name>
</gene>
<feature type="coiled-coil region" evidence="1">
    <location>
        <begin position="114"/>
        <end position="141"/>
    </location>
</feature>
<proteinExistence type="predicted"/>
<dbReference type="EMBL" id="CAJJDO010000001">
    <property type="protein sequence ID" value="CAD8131524.1"/>
    <property type="molecule type" value="Genomic_DNA"/>
</dbReference>
<organism evidence="2 3">
    <name type="scientific">Paramecium pentaurelia</name>
    <dbReference type="NCBI Taxonomy" id="43138"/>
    <lineage>
        <taxon>Eukaryota</taxon>
        <taxon>Sar</taxon>
        <taxon>Alveolata</taxon>
        <taxon>Ciliophora</taxon>
        <taxon>Intramacronucleata</taxon>
        <taxon>Oligohymenophorea</taxon>
        <taxon>Peniculida</taxon>
        <taxon>Parameciidae</taxon>
        <taxon>Paramecium</taxon>
    </lineage>
</organism>
<protein>
    <submittedName>
        <fullName evidence="2">Uncharacterized protein</fullName>
    </submittedName>
</protein>
<sequence length="242" mass="28318">MVWQNCYYKKISEQDLVEEHLYGINLFEKFEQTQETNLDNNNYLVSSHITTSSKLSHSVPQQNVNQKTDDLIEKTETEITNDSDLVTVETKSDEDVTNALSEIQSKQYINFYSVQDLQDKIQNQQNEYQDINQNQDQQKDQNQDQQEGNRLLQNENGDVQSISETQFESQLGVCLSGKFNQKRTLKEVTVLKQRIGLSAEFQGTLKEQKFQDIQNLAFHSMEIVERIYQRDIFHIKGNHQKL</sequence>
<keyword evidence="1" id="KW-0175">Coiled coil</keyword>
<reference evidence="2" key="1">
    <citation type="submission" date="2021-01" db="EMBL/GenBank/DDBJ databases">
        <authorList>
            <consortium name="Genoscope - CEA"/>
            <person name="William W."/>
        </authorList>
    </citation>
    <scope>NUCLEOTIDE SEQUENCE</scope>
</reference>
<accession>A0A8S1RYP2</accession>